<dbReference type="RefSeq" id="WP_081507275.1">
    <property type="nucleotide sequence ID" value="NZ_CP020474.1"/>
</dbReference>
<keyword evidence="3" id="KW-1015">Disulfide bond</keyword>
<evidence type="ECO:0000256" key="3">
    <source>
        <dbReference type="PIRSR" id="PIRSR603782-2"/>
    </source>
</evidence>
<dbReference type="GO" id="GO:0046872">
    <property type="term" value="F:metal ion binding"/>
    <property type="evidence" value="ECO:0007669"/>
    <property type="project" value="UniProtKB-KW"/>
</dbReference>
<dbReference type="AlphaFoldDB" id="A0A1V0RP76"/>
<evidence type="ECO:0000256" key="4">
    <source>
        <dbReference type="SAM" id="SignalP"/>
    </source>
</evidence>
<organism evidence="5 6">
    <name type="scientific">Roseovarius mucosus</name>
    <dbReference type="NCBI Taxonomy" id="215743"/>
    <lineage>
        <taxon>Bacteria</taxon>
        <taxon>Pseudomonadati</taxon>
        <taxon>Pseudomonadota</taxon>
        <taxon>Alphaproteobacteria</taxon>
        <taxon>Rhodobacterales</taxon>
        <taxon>Roseobacteraceae</taxon>
        <taxon>Roseovarius</taxon>
    </lineage>
</organism>
<feature type="disulfide bond" description="Redox-active" evidence="3">
    <location>
        <begin position="67"/>
        <end position="71"/>
    </location>
</feature>
<gene>
    <name evidence="5" type="ORF">ROSMUCSMR3_02115</name>
</gene>
<evidence type="ECO:0000256" key="1">
    <source>
        <dbReference type="ARBA" id="ARBA00010996"/>
    </source>
</evidence>
<reference evidence="5 6" key="1">
    <citation type="submission" date="2017-03" db="EMBL/GenBank/DDBJ databases">
        <title>Genome Sequence of Roseovarius mucosus strain SMR3 Isolated from a culture of the Diatom Skeletonema marinoi.</title>
        <authorList>
            <person name="Topel M."/>
            <person name="Pinder M."/>
            <person name="Johansson O.N."/>
            <person name="Kourtchenko O."/>
            <person name="Godhe A."/>
            <person name="Clarke A.K."/>
        </authorList>
    </citation>
    <scope>NUCLEOTIDE SEQUENCE [LARGE SCALE GENOMIC DNA]</scope>
    <source>
        <strain evidence="5 6">SMR3</strain>
    </source>
</reference>
<feature type="signal peptide" evidence="4">
    <location>
        <begin position="1"/>
        <end position="18"/>
    </location>
</feature>
<evidence type="ECO:0000313" key="5">
    <source>
        <dbReference type="EMBL" id="ARE83589.1"/>
    </source>
</evidence>
<dbReference type="Pfam" id="PF02630">
    <property type="entry name" value="SCO1-SenC"/>
    <property type="match status" value="1"/>
</dbReference>
<comment type="similarity">
    <text evidence="1">Belongs to the SCO1/2 family.</text>
</comment>
<dbReference type="InterPro" id="IPR036249">
    <property type="entry name" value="Thioredoxin-like_sf"/>
</dbReference>
<name>A0A1V0RP76_9RHOB</name>
<keyword evidence="2" id="KW-0479">Metal-binding</keyword>
<feature type="binding site" evidence="2">
    <location>
        <position position="67"/>
    </location>
    <ligand>
        <name>Cu cation</name>
        <dbReference type="ChEBI" id="CHEBI:23378"/>
    </ligand>
</feature>
<protein>
    <submittedName>
        <fullName evidence="5">Photosynthetic protein synthase I</fullName>
    </submittedName>
</protein>
<feature type="chain" id="PRO_5012143466" evidence="4">
    <location>
        <begin position="19"/>
        <end position="183"/>
    </location>
</feature>
<dbReference type="OrthoDB" id="5296507at2"/>
<dbReference type="EMBL" id="CP020474">
    <property type="protein sequence ID" value="ARE83589.1"/>
    <property type="molecule type" value="Genomic_DNA"/>
</dbReference>
<keyword evidence="6" id="KW-1185">Reference proteome</keyword>
<dbReference type="SUPFAM" id="SSF52833">
    <property type="entry name" value="Thioredoxin-like"/>
    <property type="match status" value="1"/>
</dbReference>
<dbReference type="Gene3D" id="3.40.30.10">
    <property type="entry name" value="Glutaredoxin"/>
    <property type="match status" value="1"/>
</dbReference>
<sequence length="183" mass="20066">MIRTALLTLFMAAAPALADGPATADFARERLAMPQVTLIDQYAREQAFHGPLTDGQMLVINFNYTTCESICPIGNDVMAELDDMLPIDAPVRLLSITIDPGRDTPAHMRKAADTFGASERWSWLTGTPGEVSRLLAAFDADFANIVLHDPVFIVGDLQSERFYRSQSIPEAQELADLVASLIR</sequence>
<dbReference type="InterPro" id="IPR003782">
    <property type="entry name" value="SCO1/SenC"/>
</dbReference>
<keyword evidence="2" id="KW-0186">Copper</keyword>
<dbReference type="PANTHER" id="PTHR12151">
    <property type="entry name" value="ELECTRON TRANSPORT PROTIN SCO1/SENC FAMILY MEMBER"/>
    <property type="match status" value="1"/>
</dbReference>
<dbReference type="CDD" id="cd02968">
    <property type="entry name" value="SCO"/>
    <property type="match status" value="1"/>
</dbReference>
<evidence type="ECO:0000313" key="6">
    <source>
        <dbReference type="Proteomes" id="UP000192273"/>
    </source>
</evidence>
<evidence type="ECO:0000256" key="2">
    <source>
        <dbReference type="PIRSR" id="PIRSR603782-1"/>
    </source>
</evidence>
<proteinExistence type="inferred from homology"/>
<feature type="binding site" evidence="2">
    <location>
        <position position="71"/>
    </location>
    <ligand>
        <name>Cu cation</name>
        <dbReference type="ChEBI" id="CHEBI:23378"/>
    </ligand>
</feature>
<keyword evidence="4" id="KW-0732">Signal</keyword>
<dbReference type="Proteomes" id="UP000192273">
    <property type="component" value="Chromosome"/>
</dbReference>
<accession>A0A1V0RP76</accession>
<dbReference type="KEGG" id="rmm:ROSMUCSMR3_02115"/>
<dbReference type="PANTHER" id="PTHR12151:SF25">
    <property type="entry name" value="LINALOOL DEHYDRATASE_ISOMERASE DOMAIN-CONTAINING PROTEIN"/>
    <property type="match status" value="1"/>
</dbReference>